<sequence length="122" mass="13958">MSTDERRRFARVHFDAEADLRQGSARWRVPVLDLSLHGLLLQRPESWSGQVDETFQATIELGADIEVVMEVRLARDGDKHLAFKCEHLDVDSMSHLRRLLELNLGDASLLERELATLIDIHS</sequence>
<keyword evidence="1" id="KW-0973">c-di-GMP</keyword>
<accession>A0A1H7RYP0</accession>
<evidence type="ECO:0000313" key="3">
    <source>
        <dbReference type="EMBL" id="SEL65400.1"/>
    </source>
</evidence>
<evidence type="ECO:0000259" key="2">
    <source>
        <dbReference type="Pfam" id="PF07238"/>
    </source>
</evidence>
<evidence type="ECO:0000313" key="4">
    <source>
        <dbReference type="Proteomes" id="UP000185766"/>
    </source>
</evidence>
<feature type="domain" description="PilZ" evidence="2">
    <location>
        <begin position="5"/>
        <end position="101"/>
    </location>
</feature>
<reference evidence="3 4" key="1">
    <citation type="submission" date="2016-10" db="EMBL/GenBank/DDBJ databases">
        <authorList>
            <person name="de Groot N.N."/>
        </authorList>
    </citation>
    <scope>NUCLEOTIDE SEQUENCE [LARGE SCALE GENOMIC DNA]</scope>
    <source>
        <strain evidence="3 4">JCM 19513</strain>
    </source>
</reference>
<keyword evidence="4" id="KW-1185">Reference proteome</keyword>
<comment type="subunit">
    <text evidence="1">Monomer in both c-di-GMP-bound and free forms.</text>
</comment>
<dbReference type="STRING" id="1429083.GCA_001885685_00161"/>
<keyword evidence="1" id="KW-0547">Nucleotide-binding</keyword>
<dbReference type="Gene3D" id="2.40.10.220">
    <property type="entry name" value="predicted glycosyltransferase like domains"/>
    <property type="match status" value="1"/>
</dbReference>
<dbReference type="Pfam" id="PF07238">
    <property type="entry name" value="PilZ"/>
    <property type="match status" value="1"/>
</dbReference>
<dbReference type="PIRSF" id="PIRSF028141">
    <property type="entry name" value="C-di-GMP_BP_PA4608"/>
    <property type="match status" value="1"/>
</dbReference>
<dbReference type="EMBL" id="FOAS01000016">
    <property type="protein sequence ID" value="SEL65400.1"/>
    <property type="molecule type" value="Genomic_DNA"/>
</dbReference>
<comment type="function">
    <text evidence="1">Binds the second messenger bis-(3'-5') cyclic dimeric guanosine monophosphate (c-di-GMP). Can bind two c-di-GMP molecules per monomer. May play a role in bacterial second-messenger regulated processes. Binding to c-di-GMP induces a conformational change of the C- and N-termini resulting in the exposure of a highly negative surface on one side of the protein to a possible effector protein.</text>
</comment>
<gene>
    <name evidence="3" type="ORF">SAMN05216214_11667</name>
</gene>
<dbReference type="RefSeq" id="WP_074870164.1">
    <property type="nucleotide sequence ID" value="NZ_FOAS01000016.1"/>
</dbReference>
<dbReference type="Proteomes" id="UP000185766">
    <property type="component" value="Unassembled WGS sequence"/>
</dbReference>
<organism evidence="3 4">
    <name type="scientific">Atopomonas hussainii</name>
    <dbReference type="NCBI Taxonomy" id="1429083"/>
    <lineage>
        <taxon>Bacteria</taxon>
        <taxon>Pseudomonadati</taxon>
        <taxon>Pseudomonadota</taxon>
        <taxon>Gammaproteobacteria</taxon>
        <taxon>Pseudomonadales</taxon>
        <taxon>Pseudomonadaceae</taxon>
        <taxon>Atopomonas</taxon>
    </lineage>
</organism>
<dbReference type="SUPFAM" id="SSF141371">
    <property type="entry name" value="PilZ domain-like"/>
    <property type="match status" value="1"/>
</dbReference>
<proteinExistence type="predicted"/>
<dbReference type="InterPro" id="IPR009875">
    <property type="entry name" value="PilZ_domain"/>
</dbReference>
<dbReference type="AlphaFoldDB" id="A0A1H7RYP0"/>
<protein>
    <recommendedName>
        <fullName evidence="1">Cyclic diguanosine monophosphate-binding protein</fullName>
        <shortName evidence="1">c-di-GMP-binding protein</shortName>
    </recommendedName>
    <alternativeName>
        <fullName evidence="1">Pilz domain-containing protein</fullName>
    </alternativeName>
</protein>
<name>A0A1H7RYP0_9GAMM</name>
<dbReference type="GO" id="GO:0035438">
    <property type="term" value="F:cyclic-di-GMP binding"/>
    <property type="evidence" value="ECO:0007669"/>
    <property type="project" value="InterPro"/>
</dbReference>
<evidence type="ECO:0000256" key="1">
    <source>
        <dbReference type="PIRNR" id="PIRNR028141"/>
    </source>
</evidence>
<dbReference type="InterPro" id="IPR027021">
    <property type="entry name" value="C-di-GMP_BP_PA4608"/>
</dbReference>